<comment type="caution">
    <text evidence="2">The sequence shown here is derived from an EMBL/GenBank/DDBJ whole genome shotgun (WGS) entry which is preliminary data.</text>
</comment>
<dbReference type="PANTHER" id="PTHR38765">
    <property type="entry name" value="DUF484 DOMAIN-CONTAINING PROTEIN"/>
    <property type="match status" value="1"/>
</dbReference>
<evidence type="ECO:0000256" key="1">
    <source>
        <dbReference type="SAM" id="Coils"/>
    </source>
</evidence>
<proteinExistence type="predicted"/>
<dbReference type="Proteomes" id="UP001253545">
    <property type="component" value="Unassembled WGS sequence"/>
</dbReference>
<name>A0ABU2ZSQ9_9ALTE</name>
<feature type="coiled-coil region" evidence="1">
    <location>
        <begin position="57"/>
        <end position="91"/>
    </location>
</feature>
<dbReference type="RefSeq" id="WP_311369194.1">
    <property type="nucleotide sequence ID" value="NZ_JAVRHX010000003.1"/>
</dbReference>
<dbReference type="EMBL" id="JAVRHX010000003">
    <property type="protein sequence ID" value="MDT0595677.1"/>
    <property type="molecule type" value="Genomic_DNA"/>
</dbReference>
<dbReference type="InterPro" id="IPR029016">
    <property type="entry name" value="GAF-like_dom_sf"/>
</dbReference>
<reference evidence="2 3" key="1">
    <citation type="submission" date="2023-09" db="EMBL/GenBank/DDBJ databases">
        <authorList>
            <person name="Rey-Velasco X."/>
        </authorList>
    </citation>
    <scope>NUCLEOTIDE SEQUENCE [LARGE SCALE GENOMIC DNA]</scope>
    <source>
        <strain evidence="2 3">P117</strain>
    </source>
</reference>
<keyword evidence="1" id="KW-0175">Coiled coil</keyword>
<protein>
    <submittedName>
        <fullName evidence="2">DUF484 family protein</fullName>
    </submittedName>
</protein>
<evidence type="ECO:0000313" key="2">
    <source>
        <dbReference type="EMBL" id="MDT0595677.1"/>
    </source>
</evidence>
<gene>
    <name evidence="2" type="ORF">RM552_12535</name>
</gene>
<dbReference type="InterPro" id="IPR007435">
    <property type="entry name" value="DUF484"/>
</dbReference>
<keyword evidence="3" id="KW-1185">Reference proteome</keyword>
<sequence>MSDNKANNVTLHDVDNQPNAVNIESVSQFLRENPMFLVENPEVLMDIQVTLSENGVVSLTQIQTEQYREKIKQLKSNLDNLVNTARQNEHIYTTYAQLNIKLSQVNSLVKLRAVLEEYLLDALNLEAVKLVLLNTKNPDTVELSEIQQHAIFDKKLAKSPFYLGRLGKLEKQALFADHDANSVALIQICDSPTIGLLAVSSVDAMHFNPKMDTMLLDFLRQALEIHIPKILSTDGS</sequence>
<dbReference type="Pfam" id="PF04340">
    <property type="entry name" value="DUF484"/>
    <property type="match status" value="1"/>
</dbReference>
<dbReference type="Gene3D" id="3.30.450.40">
    <property type="match status" value="1"/>
</dbReference>
<evidence type="ECO:0000313" key="3">
    <source>
        <dbReference type="Proteomes" id="UP001253545"/>
    </source>
</evidence>
<organism evidence="2 3">
    <name type="scientific">Glaciecola petra</name>
    <dbReference type="NCBI Taxonomy" id="3075602"/>
    <lineage>
        <taxon>Bacteria</taxon>
        <taxon>Pseudomonadati</taxon>
        <taxon>Pseudomonadota</taxon>
        <taxon>Gammaproteobacteria</taxon>
        <taxon>Alteromonadales</taxon>
        <taxon>Alteromonadaceae</taxon>
        <taxon>Glaciecola</taxon>
    </lineage>
</organism>
<accession>A0ABU2ZSQ9</accession>
<dbReference type="PANTHER" id="PTHR38765:SF1">
    <property type="entry name" value="DUF484 DOMAIN-CONTAINING PROTEIN"/>
    <property type="match status" value="1"/>
</dbReference>